<proteinExistence type="predicted"/>
<organism evidence="2">
    <name type="scientific">Brugia malayi</name>
    <name type="common">Filarial nematode worm</name>
    <dbReference type="NCBI Taxonomy" id="6279"/>
    <lineage>
        <taxon>Eukaryota</taxon>
        <taxon>Metazoa</taxon>
        <taxon>Ecdysozoa</taxon>
        <taxon>Nematoda</taxon>
        <taxon>Chromadorea</taxon>
        <taxon>Rhabditida</taxon>
        <taxon>Spirurina</taxon>
        <taxon>Spiruromorpha</taxon>
        <taxon>Filarioidea</taxon>
        <taxon>Onchocercidae</taxon>
        <taxon>Brugia</taxon>
    </lineage>
</organism>
<dbReference type="AlphaFoldDB" id="A0A1I9G192"/>
<evidence type="ECO:0000313" key="2">
    <source>
        <dbReference type="EMBL" id="CDP94141.1"/>
    </source>
</evidence>
<dbReference type="EMBL" id="LN856924">
    <property type="protein sequence ID" value="CDP94141.1"/>
    <property type="molecule type" value="Genomic_DNA"/>
</dbReference>
<keyword evidence="1" id="KW-1133">Transmembrane helix</keyword>
<keyword evidence="1" id="KW-0812">Transmembrane</keyword>
<keyword evidence="1" id="KW-0472">Membrane</keyword>
<sequence>MHKPKYSELHKDYNFSRTLTDAMSTFNPVDLWKHSLLNSKVSSAGSDVNTTPLFLTSPIISSFSGDANYLRKVFKAWPIKLEKKAVFWPAHATFIACGTAGVIIGIRVNSYTFLGNANHSYFKSLRKCPRLTWLIALYSSGLFYFGINENTVSRYLYSHGDLCNTCLVLGSITTALLGGLCFPMLSTPYLTAAAAILQGDDNAIPKLRKTNNWLSYLFRWKVGVNACRGILLPITLGLSAVSGISMYIRLWGRQRIMDTLSVEPGFVAEFAIHVILFQPIFEFTTKNQRKCMSVDPRPSITILEKPEQCVIHPFLNIAGVLSV</sequence>
<accession>A0A1I9G192</accession>
<reference evidence="2" key="1">
    <citation type="journal article" date="2007" name="Science">
        <title>Draft genome of the filarial nematode parasite Brugia malayi.</title>
        <authorList>
            <person name="Ghedin E."/>
            <person name="Wang S."/>
            <person name="Spiro D."/>
            <person name="Caler E."/>
            <person name="Zhao Q."/>
            <person name="Crabtree J."/>
            <person name="Allen J.E."/>
            <person name="Delcher A.L."/>
            <person name="Guiliano D.B."/>
            <person name="Miranda-Saavedra D."/>
            <person name="Angiuoli S.V."/>
            <person name="Creasy T."/>
            <person name="Amedeo P."/>
            <person name="Haas B."/>
            <person name="El-Sayed N.M."/>
            <person name="Wortman J.R."/>
            <person name="Feldblyum T."/>
            <person name="Tallon L."/>
            <person name="Schatz M."/>
            <person name="Shumway M."/>
            <person name="Koo H."/>
            <person name="Salzberg S.L."/>
            <person name="Schobel S."/>
            <person name="Pertea M."/>
            <person name="Pop M."/>
            <person name="White O."/>
            <person name="Barton G.J."/>
            <person name="Carlow C.K."/>
            <person name="Crawford M.J."/>
            <person name="Daub J."/>
            <person name="Dimmic M.W."/>
            <person name="Estes C.F."/>
            <person name="Foster J.M."/>
            <person name="Ganatra M."/>
            <person name="Gregory W.F."/>
            <person name="Johnson N.M."/>
            <person name="Jin J."/>
            <person name="Komuniecki R."/>
            <person name="Korf I."/>
            <person name="Kumar S."/>
            <person name="Laney S."/>
            <person name="Li B.W."/>
            <person name="Li W."/>
            <person name="Lindblom T.H."/>
            <person name="Lustigman S."/>
            <person name="Ma D."/>
            <person name="Maina C.V."/>
            <person name="Martin D.M."/>
            <person name="McCarter J.P."/>
            <person name="McReynolds L."/>
            <person name="Mitreva M."/>
            <person name="Nutman T.B."/>
            <person name="Parkinson J."/>
            <person name="Peregrin-Alvarez J.M."/>
            <person name="Poole C."/>
            <person name="Ren Q."/>
            <person name="Saunders L."/>
            <person name="Sluder A.E."/>
            <person name="Smith K."/>
            <person name="Stanke M."/>
            <person name="Unnasch T.R."/>
            <person name="Ware J."/>
            <person name="Wei A.D."/>
            <person name="Weil G."/>
            <person name="Williams D.J."/>
            <person name="Zhang Y."/>
            <person name="Williams S.A."/>
            <person name="Fraser-Liggett C."/>
            <person name="Slatko B."/>
            <person name="Blaxter M.L."/>
            <person name="Scott A.L."/>
        </authorList>
    </citation>
    <scope>NUCLEOTIDE SEQUENCE</scope>
    <source>
        <strain evidence="2">FR3</strain>
    </source>
</reference>
<protein>
    <submittedName>
        <fullName evidence="2">Bm4403, isoform d</fullName>
    </submittedName>
</protein>
<feature type="transmembrane region" description="Helical" evidence="1">
    <location>
        <begin position="85"/>
        <end position="110"/>
    </location>
</feature>
<dbReference type="Pfam" id="PF23408">
    <property type="entry name" value="TMEM126_like"/>
    <property type="match status" value="1"/>
</dbReference>
<dbReference type="InterPro" id="IPR057591">
    <property type="entry name" value="TMEM126-like"/>
</dbReference>
<reference evidence="2" key="2">
    <citation type="submission" date="2012-12" db="EMBL/GenBank/DDBJ databases">
        <authorList>
            <consortium name="WormBase Consortium"/>
            <person name="Ghedin E."/>
            <person name="Paulini M."/>
        </authorList>
    </citation>
    <scope>NUCLEOTIDE SEQUENCE</scope>
    <source>
        <strain evidence="2">FR3</strain>
    </source>
</reference>
<dbReference type="OMA" id="VFWPAHA"/>
<name>A0A1I9G192_BRUMA</name>
<feature type="transmembrane region" description="Helical" evidence="1">
    <location>
        <begin position="230"/>
        <end position="248"/>
    </location>
</feature>
<feature type="transmembrane region" description="Helical" evidence="1">
    <location>
        <begin position="130"/>
        <end position="147"/>
    </location>
</feature>
<feature type="transmembrane region" description="Helical" evidence="1">
    <location>
        <begin position="167"/>
        <end position="185"/>
    </location>
</feature>
<gene>
    <name evidence="2" type="primary">Bm4403</name>
    <name evidence="2" type="ORF">BM_Bm4403</name>
</gene>
<evidence type="ECO:0000256" key="1">
    <source>
        <dbReference type="SAM" id="Phobius"/>
    </source>
</evidence>